<evidence type="ECO:0000256" key="1">
    <source>
        <dbReference type="ARBA" id="ARBA00006642"/>
    </source>
</evidence>
<keyword evidence="4 13" id="KW-0521">NADP</keyword>
<evidence type="ECO:0000313" key="17">
    <source>
        <dbReference type="Proteomes" id="UP000515847"/>
    </source>
</evidence>
<evidence type="ECO:0000256" key="3">
    <source>
        <dbReference type="ARBA" id="ARBA00022605"/>
    </source>
</evidence>
<dbReference type="EC" id="1.17.1.8" evidence="10 13"/>
<dbReference type="Gene3D" id="3.30.360.10">
    <property type="entry name" value="Dihydrodipicolinate Reductase, domain 2"/>
    <property type="match status" value="1"/>
</dbReference>
<dbReference type="GO" id="GO:0050661">
    <property type="term" value="F:NADP binding"/>
    <property type="evidence" value="ECO:0007669"/>
    <property type="project" value="UniProtKB-UniRule"/>
</dbReference>
<comment type="catalytic activity">
    <reaction evidence="12 13">
        <text>(S)-2,3,4,5-tetrahydrodipicolinate + NAD(+) + H2O = (2S,4S)-4-hydroxy-2,3,4,5-tetrahydrodipicolinate + NADH + H(+)</text>
        <dbReference type="Rhea" id="RHEA:35323"/>
        <dbReference type="ChEBI" id="CHEBI:15377"/>
        <dbReference type="ChEBI" id="CHEBI:15378"/>
        <dbReference type="ChEBI" id="CHEBI:16845"/>
        <dbReference type="ChEBI" id="CHEBI:57540"/>
        <dbReference type="ChEBI" id="CHEBI:57945"/>
        <dbReference type="ChEBI" id="CHEBI:67139"/>
        <dbReference type="EC" id="1.17.1.8"/>
    </reaction>
</comment>
<dbReference type="NCBIfam" id="TIGR00036">
    <property type="entry name" value="dapB"/>
    <property type="match status" value="1"/>
</dbReference>
<evidence type="ECO:0000256" key="6">
    <source>
        <dbReference type="ARBA" id="ARBA00023002"/>
    </source>
</evidence>
<dbReference type="FunFam" id="3.30.360.10:FF:000009">
    <property type="entry name" value="4-hydroxy-tetrahydrodipicolinate reductase"/>
    <property type="match status" value="1"/>
</dbReference>
<comment type="subunit">
    <text evidence="13">Homotetramer.</text>
</comment>
<keyword evidence="7 13" id="KW-0520">NAD</keyword>
<comment type="caution">
    <text evidence="13">Lacks conserved residue(s) required for the propagation of feature annotation.</text>
</comment>
<feature type="binding site" evidence="13">
    <location>
        <begin position="97"/>
        <end position="99"/>
    </location>
    <ligand>
        <name>NAD(+)</name>
        <dbReference type="ChEBI" id="CHEBI:57540"/>
    </ligand>
</feature>
<reference evidence="16 17" key="1">
    <citation type="journal article" date="2019" name="Front. Microbiol.">
        <title>Thermoanaerosceptrum fracticalcis gen. nov. sp. nov., a Novel Fumarate-Fermenting Microorganism From a Deep Fractured Carbonate Aquifer of the US Great Basin.</title>
        <authorList>
            <person name="Hamilton-Brehm S.D."/>
            <person name="Stewart L.E."/>
            <person name="Zavarin M."/>
            <person name="Caldwell M."/>
            <person name="Lawson P.A."/>
            <person name="Onstott T.C."/>
            <person name="Grzymski J."/>
            <person name="Neveux I."/>
            <person name="Lollar B.S."/>
            <person name="Russell C.E."/>
            <person name="Moser D.P."/>
        </authorList>
    </citation>
    <scope>NUCLEOTIDE SEQUENCE [LARGE SCALE GENOMIC DNA]</scope>
    <source>
        <strain evidence="16 17">DRI-13</strain>
    </source>
</reference>
<dbReference type="SUPFAM" id="SSF51735">
    <property type="entry name" value="NAD(P)-binding Rossmann-fold domains"/>
    <property type="match status" value="1"/>
</dbReference>
<dbReference type="PROSITE" id="PS01298">
    <property type="entry name" value="DAPB"/>
    <property type="match status" value="1"/>
</dbReference>
<feature type="binding site" evidence="13">
    <location>
        <begin position="8"/>
        <end position="13"/>
    </location>
    <ligand>
        <name>NAD(+)</name>
        <dbReference type="ChEBI" id="CHEBI:57540"/>
    </ligand>
</feature>
<comment type="caution">
    <text evidence="13">Was originally thought to be a dihydrodipicolinate reductase (DHDPR), catalyzing the conversion of dihydrodipicolinate to tetrahydrodipicolinate. However, it was shown in E.coli that the substrate of the enzymatic reaction is not dihydrodipicolinate (DHDP) but in fact (2S,4S)-4-hydroxy-2,3,4,5-tetrahydrodipicolinic acid (HTPA), the product released by the DapA-catalyzed reaction.</text>
</comment>
<evidence type="ECO:0000256" key="10">
    <source>
        <dbReference type="ARBA" id="ARBA00038983"/>
    </source>
</evidence>
<dbReference type="GO" id="GO:0009089">
    <property type="term" value="P:lysine biosynthetic process via diaminopimelate"/>
    <property type="evidence" value="ECO:0007669"/>
    <property type="project" value="UniProtKB-UniRule"/>
</dbReference>
<dbReference type="AlphaFoldDB" id="A0A7G6E899"/>
<comment type="subcellular location">
    <subcellularLocation>
        <location evidence="13">Cytoplasm</location>
    </subcellularLocation>
</comment>
<sequence length="260" mass="27984">MIKAVVVGACGKMGQEIIKGISKTDDIQLVGACDVQNVGKEIGELTGLKPLGVQVNDDLLSIIETAQPDVIIDFTHKEAAKKNITLALKQGIAVVVGTTGFSKEEMSEIDSLAQASSTGAFLAPNFSLGAVIMMKWARDAARYFSQAEIIEYHNDKKVDSPSGTAIATACAMRYTNSPICETVQMDNCSRGGQFYGVNIHSVRLKSLVAHQEVLFAGIGELLTIRHDSFSRESFIPGILLAVRKVKCLRGLKIGLENILD</sequence>
<name>A0A7G6E899_THEFR</name>
<dbReference type="KEGG" id="tfr:BR63_04925"/>
<evidence type="ECO:0000256" key="7">
    <source>
        <dbReference type="ARBA" id="ARBA00023027"/>
    </source>
</evidence>
<dbReference type="GO" id="GO:0019877">
    <property type="term" value="P:diaminopimelate biosynthetic process"/>
    <property type="evidence" value="ECO:0007669"/>
    <property type="project" value="UniProtKB-UniRule"/>
</dbReference>
<dbReference type="HAMAP" id="MF_00102">
    <property type="entry name" value="DapB"/>
    <property type="match status" value="1"/>
</dbReference>
<keyword evidence="2 13" id="KW-0963">Cytoplasm</keyword>
<accession>A0A7G6E899</accession>
<dbReference type="Proteomes" id="UP000515847">
    <property type="component" value="Chromosome"/>
</dbReference>
<evidence type="ECO:0000256" key="9">
    <source>
        <dbReference type="ARBA" id="ARBA00037922"/>
    </source>
</evidence>
<feature type="binding site" evidence="13">
    <location>
        <begin position="123"/>
        <end position="126"/>
    </location>
    <ligand>
        <name>NAD(+)</name>
        <dbReference type="ChEBI" id="CHEBI:57540"/>
    </ligand>
</feature>
<dbReference type="InterPro" id="IPR000846">
    <property type="entry name" value="DapB_N"/>
</dbReference>
<evidence type="ECO:0000256" key="2">
    <source>
        <dbReference type="ARBA" id="ARBA00022490"/>
    </source>
</evidence>
<keyword evidence="5 13" id="KW-0220">Diaminopimelate biosynthesis</keyword>
<feature type="domain" description="Dihydrodipicolinate reductase C-terminal" evidence="15">
    <location>
        <begin position="129"/>
        <end position="246"/>
    </location>
</feature>
<evidence type="ECO:0000256" key="11">
    <source>
        <dbReference type="ARBA" id="ARBA00049080"/>
    </source>
</evidence>
<comment type="function">
    <text evidence="13">Catalyzes the conversion of 4-hydroxy-tetrahydrodipicolinate (HTPA) to tetrahydrodipicolinate.</text>
</comment>
<dbReference type="EMBL" id="CP045798">
    <property type="protein sequence ID" value="QNB48303.1"/>
    <property type="molecule type" value="Genomic_DNA"/>
</dbReference>
<dbReference type="InterPro" id="IPR022664">
    <property type="entry name" value="DapB_N_CS"/>
</dbReference>
<keyword evidence="8 13" id="KW-0457">Lysine biosynthesis</keyword>
<gene>
    <name evidence="13" type="primary">dapB</name>
    <name evidence="16" type="ORF">BR63_04925</name>
</gene>
<dbReference type="GO" id="GO:0051287">
    <property type="term" value="F:NAD binding"/>
    <property type="evidence" value="ECO:0007669"/>
    <property type="project" value="UniProtKB-UniRule"/>
</dbReference>
<dbReference type="InterPro" id="IPR022663">
    <property type="entry name" value="DapB_C"/>
</dbReference>
<proteinExistence type="inferred from homology"/>
<comment type="pathway">
    <text evidence="9 13">Amino-acid biosynthesis; L-lysine biosynthesis via DAP pathway; (S)-tetrahydrodipicolinate from L-aspartate: step 4/4.</text>
</comment>
<evidence type="ECO:0000256" key="13">
    <source>
        <dbReference type="HAMAP-Rule" id="MF_00102"/>
    </source>
</evidence>
<dbReference type="Pfam" id="PF01113">
    <property type="entry name" value="DapB_N"/>
    <property type="match status" value="1"/>
</dbReference>
<dbReference type="OrthoDB" id="9790352at2"/>
<evidence type="ECO:0000256" key="12">
    <source>
        <dbReference type="ARBA" id="ARBA00049396"/>
    </source>
</evidence>
<dbReference type="CDD" id="cd02274">
    <property type="entry name" value="DHDPR_N"/>
    <property type="match status" value="1"/>
</dbReference>
<dbReference type="Gene3D" id="3.40.50.720">
    <property type="entry name" value="NAD(P)-binding Rossmann-like Domain"/>
    <property type="match status" value="1"/>
</dbReference>
<evidence type="ECO:0000259" key="14">
    <source>
        <dbReference type="Pfam" id="PF01113"/>
    </source>
</evidence>
<protein>
    <recommendedName>
        <fullName evidence="10 13">4-hydroxy-tetrahydrodipicolinate reductase</fullName>
        <shortName evidence="13">HTPA reductase</shortName>
        <ecNumber evidence="10 13">1.17.1.8</ecNumber>
    </recommendedName>
</protein>
<dbReference type="PANTHER" id="PTHR20836">
    <property type="entry name" value="DIHYDRODIPICOLINATE REDUCTASE"/>
    <property type="match status" value="1"/>
</dbReference>
<keyword evidence="6 13" id="KW-0560">Oxidoreductase</keyword>
<dbReference type="PIRSF" id="PIRSF000161">
    <property type="entry name" value="DHPR"/>
    <property type="match status" value="1"/>
</dbReference>
<feature type="active site" description="Proton donor" evidence="13">
    <location>
        <position position="157"/>
    </location>
</feature>
<comment type="similarity">
    <text evidence="1 13">Belongs to the DapB family.</text>
</comment>
<dbReference type="GO" id="GO:0005829">
    <property type="term" value="C:cytosol"/>
    <property type="evidence" value="ECO:0007669"/>
    <property type="project" value="TreeGrafter"/>
</dbReference>
<keyword evidence="3 13" id="KW-0028">Amino-acid biosynthesis</keyword>
<organism evidence="16 17">
    <name type="scientific">Thermanaerosceptrum fracticalcis</name>
    <dbReference type="NCBI Taxonomy" id="1712410"/>
    <lineage>
        <taxon>Bacteria</taxon>
        <taxon>Bacillati</taxon>
        <taxon>Bacillota</taxon>
        <taxon>Clostridia</taxon>
        <taxon>Eubacteriales</taxon>
        <taxon>Peptococcaceae</taxon>
        <taxon>Thermanaerosceptrum</taxon>
    </lineage>
</organism>
<dbReference type="GO" id="GO:0008839">
    <property type="term" value="F:4-hydroxy-tetrahydrodipicolinate reductase"/>
    <property type="evidence" value="ECO:0007669"/>
    <property type="project" value="UniProtKB-UniRule"/>
</dbReference>
<comment type="catalytic activity">
    <reaction evidence="11 13">
        <text>(S)-2,3,4,5-tetrahydrodipicolinate + NADP(+) + H2O = (2S,4S)-4-hydroxy-2,3,4,5-tetrahydrodipicolinate + NADPH + H(+)</text>
        <dbReference type="Rhea" id="RHEA:35331"/>
        <dbReference type="ChEBI" id="CHEBI:15377"/>
        <dbReference type="ChEBI" id="CHEBI:15378"/>
        <dbReference type="ChEBI" id="CHEBI:16845"/>
        <dbReference type="ChEBI" id="CHEBI:57783"/>
        <dbReference type="ChEBI" id="CHEBI:58349"/>
        <dbReference type="ChEBI" id="CHEBI:67139"/>
        <dbReference type="EC" id="1.17.1.8"/>
    </reaction>
</comment>
<evidence type="ECO:0000256" key="5">
    <source>
        <dbReference type="ARBA" id="ARBA00022915"/>
    </source>
</evidence>
<dbReference type="PANTHER" id="PTHR20836:SF0">
    <property type="entry name" value="4-HYDROXY-TETRAHYDRODIPICOLINATE REDUCTASE 1, CHLOROPLASTIC-RELATED"/>
    <property type="match status" value="1"/>
</dbReference>
<keyword evidence="17" id="KW-1185">Reference proteome</keyword>
<feature type="active site" description="Proton donor/acceptor" evidence="13">
    <location>
        <position position="153"/>
    </location>
</feature>
<feature type="binding site" evidence="13">
    <location>
        <position position="49"/>
    </location>
    <ligand>
        <name>NADP(+)</name>
        <dbReference type="ChEBI" id="CHEBI:58349"/>
    </ligand>
</feature>
<evidence type="ECO:0000259" key="15">
    <source>
        <dbReference type="Pfam" id="PF05173"/>
    </source>
</evidence>
<feature type="binding site" evidence="13">
    <location>
        <begin position="163"/>
        <end position="164"/>
    </location>
    <ligand>
        <name>(S)-2,3,4,5-tetrahydrodipicolinate</name>
        <dbReference type="ChEBI" id="CHEBI:16845"/>
    </ligand>
</feature>
<dbReference type="GO" id="GO:0016726">
    <property type="term" value="F:oxidoreductase activity, acting on CH or CH2 groups, NAD or NADP as acceptor"/>
    <property type="evidence" value="ECO:0007669"/>
    <property type="project" value="UniProtKB-UniRule"/>
</dbReference>
<dbReference type="Pfam" id="PF05173">
    <property type="entry name" value="DapB_C"/>
    <property type="match status" value="1"/>
</dbReference>
<dbReference type="SUPFAM" id="SSF55347">
    <property type="entry name" value="Glyceraldehyde-3-phosphate dehydrogenase-like, C-terminal domain"/>
    <property type="match status" value="1"/>
</dbReference>
<dbReference type="InterPro" id="IPR036291">
    <property type="entry name" value="NAD(P)-bd_dom_sf"/>
</dbReference>
<evidence type="ECO:0000256" key="8">
    <source>
        <dbReference type="ARBA" id="ARBA00023154"/>
    </source>
</evidence>
<evidence type="ECO:0000256" key="4">
    <source>
        <dbReference type="ARBA" id="ARBA00022857"/>
    </source>
</evidence>
<dbReference type="UniPathway" id="UPA00034">
    <property type="reaction ID" value="UER00018"/>
</dbReference>
<feature type="domain" description="Dihydrodipicolinate reductase N-terminal" evidence="14">
    <location>
        <begin position="2"/>
        <end position="126"/>
    </location>
</feature>
<dbReference type="InterPro" id="IPR023940">
    <property type="entry name" value="DHDPR_bac"/>
</dbReference>
<evidence type="ECO:0000313" key="16">
    <source>
        <dbReference type="EMBL" id="QNB48303.1"/>
    </source>
</evidence>